<proteinExistence type="predicted"/>
<feature type="region of interest" description="Disordered" evidence="2">
    <location>
        <begin position="63"/>
        <end position="198"/>
    </location>
</feature>
<gene>
    <name evidence="3" type="ORF">CDCA_CDCA13G3640</name>
</gene>
<keyword evidence="4" id="KW-1185">Reference proteome</keyword>
<name>A0AAV9IZX0_CYACA</name>
<evidence type="ECO:0000256" key="2">
    <source>
        <dbReference type="SAM" id="MobiDB-lite"/>
    </source>
</evidence>
<feature type="region of interest" description="Disordered" evidence="2">
    <location>
        <begin position="1"/>
        <end position="48"/>
    </location>
</feature>
<feature type="compositionally biased region" description="Low complexity" evidence="2">
    <location>
        <begin position="97"/>
        <end position="109"/>
    </location>
</feature>
<dbReference type="Proteomes" id="UP001301350">
    <property type="component" value="Unassembled WGS sequence"/>
</dbReference>
<evidence type="ECO:0000256" key="1">
    <source>
        <dbReference type="SAM" id="Coils"/>
    </source>
</evidence>
<dbReference type="AlphaFoldDB" id="A0AAV9IZX0"/>
<sequence>MYLANAFRRSASKRRSATEPHAAGATEDETVGEVTGAMEPPVAPSAAESWLADGLSGLFASDRVASPAAEEETPMKEVQGAWVPAEEDGAMDRTTDEAASATTDSTPATQPISVARDDGGGGGVNPFDDDWDTERVAAAVDETELEEQRQAWASKRVQLVDSAPRSAERSALHPPPTPFAHDVPSGDRSMSAVEGERGGDALLTNLSATFEQEAANTTTRTPTEGPPAAAEPALSPPAASAPPASERWAAIPSRIIRETIADLEKRAAQREGELQATQQLVESLRTTLRDEQQSRSGLVSQIISLEARVRTLDEQGDEGRLHLATVERERDRLAAQVLRMQEEAAARLHERNAGVLGSAAYQELNAKLRNAHEELDIVKLERDILERKLQAALNGQPPEILQAVGTEPQKENVEATLREARRAMTPLRPAAGANDASGRTPTVSRRSAFKPNRSLNESQEPSLVRQHIQAFDSKLLEAHEKKRVRGDRDGVLPARVLSFSEWLRNQQSTPNTTQNSIV</sequence>
<feature type="region of interest" description="Disordered" evidence="2">
    <location>
        <begin position="429"/>
        <end position="463"/>
    </location>
</feature>
<protein>
    <submittedName>
        <fullName evidence="3">Uncharacterized protein</fullName>
    </submittedName>
</protein>
<feature type="coiled-coil region" evidence="1">
    <location>
        <begin position="260"/>
        <end position="294"/>
    </location>
</feature>
<comment type="caution">
    <text evidence="3">The sequence shown here is derived from an EMBL/GenBank/DDBJ whole genome shotgun (WGS) entry which is preliminary data.</text>
</comment>
<evidence type="ECO:0000313" key="4">
    <source>
        <dbReference type="Proteomes" id="UP001301350"/>
    </source>
</evidence>
<dbReference type="EMBL" id="JANCYW010000013">
    <property type="protein sequence ID" value="KAK4537615.1"/>
    <property type="molecule type" value="Genomic_DNA"/>
</dbReference>
<evidence type="ECO:0000313" key="3">
    <source>
        <dbReference type="EMBL" id="KAK4537615.1"/>
    </source>
</evidence>
<organism evidence="3 4">
    <name type="scientific">Cyanidium caldarium</name>
    <name type="common">Red alga</name>
    <dbReference type="NCBI Taxonomy" id="2771"/>
    <lineage>
        <taxon>Eukaryota</taxon>
        <taxon>Rhodophyta</taxon>
        <taxon>Bangiophyceae</taxon>
        <taxon>Cyanidiales</taxon>
        <taxon>Cyanidiaceae</taxon>
        <taxon>Cyanidium</taxon>
    </lineage>
</organism>
<reference evidence="3 4" key="1">
    <citation type="submission" date="2022-07" db="EMBL/GenBank/DDBJ databases">
        <title>Genome-wide signatures of adaptation to extreme environments.</title>
        <authorList>
            <person name="Cho C.H."/>
            <person name="Yoon H.S."/>
        </authorList>
    </citation>
    <scope>NUCLEOTIDE SEQUENCE [LARGE SCALE GENOMIC DNA]</scope>
    <source>
        <strain evidence="3 4">DBV 063 E5</strain>
    </source>
</reference>
<keyword evidence="1" id="KW-0175">Coiled coil</keyword>
<feature type="coiled-coil region" evidence="1">
    <location>
        <begin position="323"/>
        <end position="388"/>
    </location>
</feature>
<feature type="region of interest" description="Disordered" evidence="2">
    <location>
        <begin position="213"/>
        <end position="246"/>
    </location>
</feature>
<accession>A0AAV9IZX0</accession>